<dbReference type="InterPro" id="IPR039448">
    <property type="entry name" value="Beta_helix"/>
</dbReference>
<dbReference type="InterPro" id="IPR012334">
    <property type="entry name" value="Pectin_lyas_fold"/>
</dbReference>
<evidence type="ECO:0000313" key="3">
    <source>
        <dbReference type="Proteomes" id="UP000245959"/>
    </source>
</evidence>
<dbReference type="EMBL" id="QEKH01000015">
    <property type="protein sequence ID" value="PVY41016.1"/>
    <property type="molecule type" value="Genomic_DNA"/>
</dbReference>
<feature type="domain" description="Right handed beta helix" evidence="1">
    <location>
        <begin position="303"/>
        <end position="485"/>
    </location>
</feature>
<keyword evidence="3" id="KW-1185">Reference proteome</keyword>
<organism evidence="2 3">
    <name type="scientific">Victivallis vadensis</name>
    <dbReference type="NCBI Taxonomy" id="172901"/>
    <lineage>
        <taxon>Bacteria</taxon>
        <taxon>Pseudomonadati</taxon>
        <taxon>Lentisphaerota</taxon>
        <taxon>Lentisphaeria</taxon>
        <taxon>Victivallales</taxon>
        <taxon>Victivallaceae</taxon>
        <taxon>Victivallis</taxon>
    </lineage>
</organism>
<dbReference type="AlphaFoldDB" id="A0A2U1AX58"/>
<name>A0A2U1AX58_9BACT</name>
<evidence type="ECO:0000259" key="1">
    <source>
        <dbReference type="Pfam" id="PF13229"/>
    </source>
</evidence>
<dbReference type="GeneID" id="78295525"/>
<dbReference type="Pfam" id="PF13229">
    <property type="entry name" value="Beta_helix"/>
    <property type="match status" value="1"/>
</dbReference>
<dbReference type="SMART" id="SM00710">
    <property type="entry name" value="PbH1"/>
    <property type="match status" value="4"/>
</dbReference>
<dbReference type="Proteomes" id="UP000245959">
    <property type="component" value="Unassembled WGS sequence"/>
</dbReference>
<dbReference type="GO" id="GO:0016829">
    <property type="term" value="F:lyase activity"/>
    <property type="evidence" value="ECO:0007669"/>
    <property type="project" value="UniProtKB-KW"/>
</dbReference>
<dbReference type="Gene3D" id="2.160.20.10">
    <property type="entry name" value="Single-stranded right-handed beta-helix, Pectin lyase-like"/>
    <property type="match status" value="1"/>
</dbReference>
<dbReference type="Gene3D" id="2.60.120.260">
    <property type="entry name" value="Galactose-binding domain-like"/>
    <property type="match status" value="1"/>
</dbReference>
<dbReference type="RefSeq" id="WP_116884221.1">
    <property type="nucleotide sequence ID" value="NZ_CABMMC010000145.1"/>
</dbReference>
<dbReference type="InterPro" id="IPR006626">
    <property type="entry name" value="PbH1"/>
</dbReference>
<reference evidence="2 3" key="1">
    <citation type="submission" date="2018-04" db="EMBL/GenBank/DDBJ databases">
        <title>Genomic Encyclopedia of Type Strains, Phase IV (KMG-IV): sequencing the most valuable type-strain genomes for metagenomic binning, comparative biology and taxonomic classification.</title>
        <authorList>
            <person name="Goeker M."/>
        </authorList>
    </citation>
    <scope>NUCLEOTIDE SEQUENCE [LARGE SCALE GENOMIC DNA]</scope>
    <source>
        <strain evidence="2 3">DSM 14823</strain>
    </source>
</reference>
<accession>A0A2U1AX58</accession>
<comment type="caution">
    <text evidence="2">The sequence shown here is derived from an EMBL/GenBank/DDBJ whole genome shotgun (WGS) entry which is preliminary data.</text>
</comment>
<dbReference type="OrthoDB" id="9801455at2"/>
<evidence type="ECO:0000313" key="2">
    <source>
        <dbReference type="EMBL" id="PVY41016.1"/>
    </source>
</evidence>
<sequence>MRKLQSVIGGVLAVLAVAAEPLPLPQEAWRNQNRNELSLSEENGALQLKVEKQSRFDGSAIRTLRKLPEVPLVFCGTVSGSKPGMAYLQVKLYRDGKELNRLDSRRSRVRPGELCVEFDPKGADRIELLCRTVSASEYVGAMARFSNFRLLPEAEYRRELPPVKLVPGYEACSIELNHRRASDLDGFRCEVSFRPEGTQRWIPALPLAYQPPEKSARGSLLNLKEDTPYQLRLTVDDAGKKEVIERNFRTLSSRVPVGRTIELGPGTELPLIIRDSGAPDGYVRYTAKPGFVLDGGTAADDVIRLDQAEYVILDGLTIRGGRINGIRLDDAAHIRILNCDISGFGRIGVRRPELDGKFYEAGRALNNDAGIRIQDCRDILVERNYIHDPRGTANSWFYSHPAGPNGIFVGGTEQAVFRYNDFIGSDRHRWNDAVEGMNNGSVNGSVCRDAEIVGNYFAFGNDDGMELDGGQQNCRFLFNKSEGVLCGVSTAPCLAGPSYLVGNLFCKPGDELGFTNTAIKNNYSVAGRGKLYFLHNTMVGDWSALSSYGGKKEENEALKRIFKGYGRNNLAAVSGSLAVVGIFRAIADFDYDLLLTNQKGLIGTLQRQYNQERHGIAKPPVFVDAARGNYTLAAGSPGIGAGEPVPGLTTGAGAPSVGVLHSDLPFRPVPIHVDAARIEFAAVPAEPAEVTVTVTDPAFRSEFRIVRNAAGRFIRVTPETGTLAYGKPVKLTVSIDRSEITSARLNAGAFLIRLPDGFSRPVSVYADSTGDAALLAKDRANVIRGTTGPAEKEGTKLTADVPKAGNYYLFLRTAGPERKIPVSIDGGETSELILLGQPGPQEKWRVLGAHTYTGRPNRPIPFSAGRHTVTLRGFTGKIAGFALAEKPEELLLAPLRP</sequence>
<dbReference type="InterPro" id="IPR011050">
    <property type="entry name" value="Pectin_lyase_fold/virulence"/>
</dbReference>
<keyword evidence="2" id="KW-0456">Lyase</keyword>
<gene>
    <name evidence="2" type="ORF">C8D82_11567</name>
</gene>
<protein>
    <submittedName>
        <fullName evidence="2">Parallel beta helix pectate lyase-like protein</fullName>
    </submittedName>
</protein>
<proteinExistence type="predicted"/>
<dbReference type="SUPFAM" id="SSF51126">
    <property type="entry name" value="Pectin lyase-like"/>
    <property type="match status" value="1"/>
</dbReference>